<proteinExistence type="predicted"/>
<evidence type="ECO:0000313" key="3">
    <source>
        <dbReference type="Proteomes" id="UP000324800"/>
    </source>
</evidence>
<dbReference type="AlphaFoldDB" id="A0A5J4WRH7"/>
<feature type="region of interest" description="Disordered" evidence="1">
    <location>
        <begin position="101"/>
        <end position="125"/>
    </location>
</feature>
<protein>
    <submittedName>
        <fullName evidence="2">Uncharacterized protein</fullName>
    </submittedName>
</protein>
<evidence type="ECO:0000256" key="1">
    <source>
        <dbReference type="SAM" id="MobiDB-lite"/>
    </source>
</evidence>
<organism evidence="2 3">
    <name type="scientific">Streblomastix strix</name>
    <dbReference type="NCBI Taxonomy" id="222440"/>
    <lineage>
        <taxon>Eukaryota</taxon>
        <taxon>Metamonada</taxon>
        <taxon>Preaxostyla</taxon>
        <taxon>Oxymonadida</taxon>
        <taxon>Streblomastigidae</taxon>
        <taxon>Streblomastix</taxon>
    </lineage>
</organism>
<dbReference type="Proteomes" id="UP000324800">
    <property type="component" value="Unassembled WGS sequence"/>
</dbReference>
<feature type="compositionally biased region" description="Basic residues" evidence="1">
    <location>
        <begin position="163"/>
        <end position="176"/>
    </location>
</feature>
<feature type="compositionally biased region" description="Basic residues" evidence="1">
    <location>
        <begin position="107"/>
        <end position="122"/>
    </location>
</feature>
<feature type="region of interest" description="Disordered" evidence="1">
    <location>
        <begin position="226"/>
        <end position="249"/>
    </location>
</feature>
<reference evidence="2 3" key="1">
    <citation type="submission" date="2019-03" db="EMBL/GenBank/DDBJ databases">
        <title>Single cell metagenomics reveals metabolic interactions within the superorganism composed of flagellate Streblomastix strix and complex community of Bacteroidetes bacteria on its surface.</title>
        <authorList>
            <person name="Treitli S.C."/>
            <person name="Kolisko M."/>
            <person name="Husnik F."/>
            <person name="Keeling P."/>
            <person name="Hampl V."/>
        </authorList>
    </citation>
    <scope>NUCLEOTIDE SEQUENCE [LARGE SCALE GENOMIC DNA]</scope>
    <source>
        <strain evidence="2">ST1C</strain>
    </source>
</reference>
<comment type="caution">
    <text evidence="2">The sequence shown here is derived from an EMBL/GenBank/DDBJ whole genome shotgun (WGS) entry which is preliminary data.</text>
</comment>
<accession>A0A5J4WRH7</accession>
<feature type="region of interest" description="Disordered" evidence="1">
    <location>
        <begin position="146"/>
        <end position="199"/>
    </location>
</feature>
<feature type="compositionally biased region" description="Low complexity" evidence="1">
    <location>
        <begin position="184"/>
        <end position="199"/>
    </location>
</feature>
<sequence>MMRGMMNKLQGYSNEDEAMRLRMEILNKLSPEEQQRVKRGFEPQMRRTSFYESQIQRKITEQNNNAIHIETGWDIGSAIGELQDEIKEDFLNESQYQQIRPLDKNCKKQKHMKHQRSQKKQRNNQAQIQFQNNNQALNSHLGQLLSQKSYPGRPGRAPDQSHTKLRSRQPTSRRQRIAPLTQINPQSQNTPNPNQNYSSNLNVELTRKFINPFSVPKGIKHQQIAGDAAQTHHASRETFPTNGNVRNEAPSKDSIVLGQEGVAGTKPINNQTVTSPQFQGNLICEPKVEKKIGKAHVRSKITSTNTSVVANQNQNEYQLR</sequence>
<gene>
    <name evidence="2" type="ORF">EZS28_006933</name>
</gene>
<evidence type="ECO:0000313" key="2">
    <source>
        <dbReference type="EMBL" id="KAA6397541.1"/>
    </source>
</evidence>
<dbReference type="EMBL" id="SNRW01001156">
    <property type="protein sequence ID" value="KAA6397541.1"/>
    <property type="molecule type" value="Genomic_DNA"/>
</dbReference>
<name>A0A5J4WRH7_9EUKA</name>